<comment type="caution">
    <text evidence="2">The sequence shown here is derived from an EMBL/GenBank/DDBJ whole genome shotgun (WGS) entry which is preliminary data.</text>
</comment>
<gene>
    <name evidence="2" type="ORF">FHX59_002603</name>
</gene>
<keyword evidence="3" id="KW-1185">Reference proteome</keyword>
<reference evidence="2 3" key="1">
    <citation type="submission" date="2020-08" db="EMBL/GenBank/DDBJ databases">
        <title>Genomic Encyclopedia of Type Strains, Phase IV (KMG-V): Genome sequencing to study the core and pangenomes of soil and plant-associated prokaryotes.</title>
        <authorList>
            <person name="Whitman W."/>
        </authorList>
    </citation>
    <scope>NUCLEOTIDE SEQUENCE [LARGE SCALE GENOMIC DNA]</scope>
    <source>
        <strain evidence="2 3">SRMrh-85</strain>
    </source>
</reference>
<dbReference type="RefSeq" id="WP_165822832.1">
    <property type="nucleotide sequence ID" value="NZ_JACHVZ010000006.1"/>
</dbReference>
<dbReference type="Proteomes" id="UP000533533">
    <property type="component" value="Unassembled WGS sequence"/>
</dbReference>
<evidence type="ECO:0000313" key="2">
    <source>
        <dbReference type="EMBL" id="MBB2928182.1"/>
    </source>
</evidence>
<organism evidence="2 3">
    <name type="scientific">Paraburkholderia silvatlantica</name>
    <dbReference type="NCBI Taxonomy" id="321895"/>
    <lineage>
        <taxon>Bacteria</taxon>
        <taxon>Pseudomonadati</taxon>
        <taxon>Pseudomonadota</taxon>
        <taxon>Betaproteobacteria</taxon>
        <taxon>Burkholderiales</taxon>
        <taxon>Burkholderiaceae</taxon>
        <taxon>Paraburkholderia</taxon>
    </lineage>
</organism>
<proteinExistence type="predicted"/>
<dbReference type="InterPro" id="IPR003346">
    <property type="entry name" value="Transposase_20"/>
</dbReference>
<accession>A0ABR6FL81</accession>
<protein>
    <submittedName>
        <fullName evidence="2">Transposase</fullName>
    </submittedName>
</protein>
<evidence type="ECO:0000259" key="1">
    <source>
        <dbReference type="Pfam" id="PF02371"/>
    </source>
</evidence>
<feature type="domain" description="Transposase IS116/IS110/IS902 C-terminal" evidence="1">
    <location>
        <begin position="6"/>
        <end position="69"/>
    </location>
</feature>
<evidence type="ECO:0000313" key="3">
    <source>
        <dbReference type="Proteomes" id="UP000533533"/>
    </source>
</evidence>
<name>A0ABR6FL81_9BURK</name>
<dbReference type="EMBL" id="JACHVZ010000006">
    <property type="protein sequence ID" value="MBB2928182.1"/>
    <property type="molecule type" value="Genomic_DNA"/>
</dbReference>
<sequence length="115" mass="12419">MRATGTIPRAGLLTATAAVATIGDAKTFKSGREFAASLGLVPRQVGSGGRTPLPGISKRRYPYLRTLLHVRLRCQKCRTFAECTLHHVPMNCGAYNRIGNLVIEISGPFVTHKGN</sequence>
<dbReference type="Pfam" id="PF02371">
    <property type="entry name" value="Transposase_20"/>
    <property type="match status" value="1"/>
</dbReference>